<evidence type="ECO:0008006" key="4">
    <source>
        <dbReference type="Google" id="ProtNLM"/>
    </source>
</evidence>
<proteinExistence type="predicted"/>
<evidence type="ECO:0000313" key="2">
    <source>
        <dbReference type="EMBL" id="MDT0631194.1"/>
    </source>
</evidence>
<protein>
    <recommendedName>
        <fullName evidence="4">VWA domain-containing protein</fullName>
    </recommendedName>
</protein>
<keyword evidence="3" id="KW-1185">Reference proteome</keyword>
<dbReference type="PANTHER" id="PTHR37947:SF1">
    <property type="entry name" value="BLL2462 PROTEIN"/>
    <property type="match status" value="1"/>
</dbReference>
<sequence>MLPVLRFTALFLVLLLLFDPVWRRVTRTGEAPLLAVLVDDSESLTLGAGPPADAVRAALDGLPADAALRFYRFGAEAAPAGRALPGDSLRFAGERTDIAAALGRVEADFAGRNLRGVVLVSDGRVTDGRNPAYLAERFPVPIWTAVAGDSVSGRDVRLARAVTNDVAYARSPLPVQVGVRASGYAGQTAPVTISENGRVLTRGAVELPAGGAEAVVDLTVTPAAPGVRRYTVAVGPLAGEATTRNNTAVVEVRVLDDRRRVLVVAGAPDPDLAALRAALEADRSLDVTVRTQRAPGLFYEGALPARLGAFDLLVLAGYPGPAADGQTAERLAASGLPVLFVLTRQTDLSLLARAFGDVLPAAPAAVRAGFAEAGLAPTPAGEAHPVFEGLGVDASRLSALPPVAVTTSRWTLAPGARSLAGVRRGGAALDVPLVAVRAGARRSAAVLGAGTWRWRTLPDDLGDLRGAYDRLLDNLVRWTTAPQDRRRVRVRPDRALFGERDRVTLTGQAYGESLEPISDARLTVAVRAPSGDVQREAMRPVGNGRYVVDLGVRPAGTYTFTAEAERGGVELGTDRGSFGVGALAAEFREPGADPALLRQVAARSGGAVVGLDTLGSFVAGLRERGALADRPLVREDETPLVGLPWLLALAVALLTAEWVIRKRAGMV</sequence>
<dbReference type="RefSeq" id="WP_311662537.1">
    <property type="nucleotide sequence ID" value="NZ_JAVRHT010000009.1"/>
</dbReference>
<comment type="caution">
    <text evidence="2">The sequence shown here is derived from an EMBL/GenBank/DDBJ whole genome shotgun (WGS) entry which is preliminary data.</text>
</comment>
<keyword evidence="1" id="KW-0812">Transmembrane</keyword>
<feature type="transmembrane region" description="Helical" evidence="1">
    <location>
        <begin position="640"/>
        <end position="660"/>
    </location>
</feature>
<gene>
    <name evidence="2" type="ORF">RM540_05470</name>
</gene>
<dbReference type="Proteomes" id="UP001267426">
    <property type="component" value="Unassembled WGS sequence"/>
</dbReference>
<dbReference type="InterPro" id="IPR013783">
    <property type="entry name" value="Ig-like_fold"/>
</dbReference>
<dbReference type="Gene3D" id="3.40.50.880">
    <property type="match status" value="1"/>
</dbReference>
<dbReference type="PANTHER" id="PTHR37947">
    <property type="entry name" value="BLL2462 PROTEIN"/>
    <property type="match status" value="1"/>
</dbReference>
<evidence type="ECO:0000256" key="1">
    <source>
        <dbReference type="SAM" id="Phobius"/>
    </source>
</evidence>
<dbReference type="Gene3D" id="2.60.40.10">
    <property type="entry name" value="Immunoglobulins"/>
    <property type="match status" value="1"/>
</dbReference>
<reference evidence="2 3" key="1">
    <citation type="submission" date="2023-09" db="EMBL/GenBank/DDBJ databases">
        <authorList>
            <person name="Rey-Velasco X."/>
        </authorList>
    </citation>
    <scope>NUCLEOTIDE SEQUENCE [LARGE SCALE GENOMIC DNA]</scope>
    <source>
        <strain evidence="2 3">F394</strain>
    </source>
</reference>
<keyword evidence="1" id="KW-1133">Transmembrane helix</keyword>
<name>A0ABU3BPJ0_9BACT</name>
<keyword evidence="1" id="KW-0472">Membrane</keyword>
<dbReference type="InterPro" id="IPR029062">
    <property type="entry name" value="Class_I_gatase-like"/>
</dbReference>
<dbReference type="SUPFAM" id="SSF52317">
    <property type="entry name" value="Class I glutamine amidotransferase-like"/>
    <property type="match status" value="1"/>
</dbReference>
<evidence type="ECO:0000313" key="3">
    <source>
        <dbReference type="Proteomes" id="UP001267426"/>
    </source>
</evidence>
<accession>A0ABU3BPJ0</accession>
<dbReference type="EMBL" id="JAVRHT010000009">
    <property type="protein sequence ID" value="MDT0631194.1"/>
    <property type="molecule type" value="Genomic_DNA"/>
</dbReference>
<organism evidence="2 3">
    <name type="scientific">Rubrivirga litoralis</name>
    <dbReference type="NCBI Taxonomy" id="3075598"/>
    <lineage>
        <taxon>Bacteria</taxon>
        <taxon>Pseudomonadati</taxon>
        <taxon>Rhodothermota</taxon>
        <taxon>Rhodothermia</taxon>
        <taxon>Rhodothermales</taxon>
        <taxon>Rubricoccaceae</taxon>
        <taxon>Rubrivirga</taxon>
    </lineage>
</organism>